<dbReference type="AlphaFoldDB" id="A0A4V2UQP9"/>
<proteinExistence type="predicted"/>
<dbReference type="PANTHER" id="PTHR21666:SF270">
    <property type="entry name" value="MUREIN HYDROLASE ACTIVATOR ENVC"/>
    <property type="match status" value="1"/>
</dbReference>
<sequence length="392" mass="43880">MVTVRLGTLLLCTLFATTALAATDPRQRELKELRGRIDQLKKEIEQAKEDRAEAADSLKQSERRISDVNRALRELDQRQQGLSEELKDIQGNIRQTQRGLDNQQARLAELLRQHQRQGDADALKLLLSGKSPGETARDLEYYRHIGRARAELIRNHQASLDRLDALQRQAEERKDRIEKVKGERLQQRKDLEKEKKARQEVLTSLSQQIQQQRKQVASLVRDEKRLSQLIERLSRLALKPAKTLTAPGRKTSQVPDASLAGLDFAKLKGRLALPVAGTITARFGQAREGGGPSWKGVFIRAPEGQGVRVVASGRVAFADWLRGFGNLLVVDHGDGFLSLYSNNESLYKQVGDSVRAGDVVAAVGNTGGQSEHGLYFELRHQGKPFDPLSWVQ</sequence>
<dbReference type="CDD" id="cd12797">
    <property type="entry name" value="M23_peptidase"/>
    <property type="match status" value="1"/>
</dbReference>
<dbReference type="InterPro" id="IPR016047">
    <property type="entry name" value="M23ase_b-sheet_dom"/>
</dbReference>
<comment type="caution">
    <text evidence="4">The sequence shown here is derived from an EMBL/GenBank/DDBJ whole genome shotgun (WGS) entry which is preliminary data.</text>
</comment>
<organism evidence="4 5">
    <name type="scientific">Sulfuritortus calidifontis</name>
    <dbReference type="NCBI Taxonomy" id="1914471"/>
    <lineage>
        <taxon>Bacteria</taxon>
        <taxon>Pseudomonadati</taxon>
        <taxon>Pseudomonadota</taxon>
        <taxon>Betaproteobacteria</taxon>
        <taxon>Nitrosomonadales</taxon>
        <taxon>Thiobacillaceae</taxon>
        <taxon>Sulfuritortus</taxon>
    </lineage>
</organism>
<evidence type="ECO:0000313" key="5">
    <source>
        <dbReference type="Proteomes" id="UP000295135"/>
    </source>
</evidence>
<keyword evidence="2" id="KW-0732">Signal</keyword>
<gene>
    <name evidence="4" type="ORF">EDC61_10710</name>
</gene>
<feature type="domain" description="M23ase beta-sheet core" evidence="3">
    <location>
        <begin position="294"/>
        <end position="387"/>
    </location>
</feature>
<dbReference type="Pfam" id="PF01551">
    <property type="entry name" value="Peptidase_M23"/>
    <property type="match status" value="1"/>
</dbReference>
<dbReference type="SUPFAM" id="SSF51261">
    <property type="entry name" value="Duplicated hybrid motif"/>
    <property type="match status" value="1"/>
</dbReference>
<evidence type="ECO:0000256" key="2">
    <source>
        <dbReference type="SAM" id="SignalP"/>
    </source>
</evidence>
<keyword evidence="5" id="KW-1185">Reference proteome</keyword>
<evidence type="ECO:0000256" key="1">
    <source>
        <dbReference type="SAM" id="Coils"/>
    </source>
</evidence>
<feature type="coiled-coil region" evidence="1">
    <location>
        <begin position="30"/>
        <end position="120"/>
    </location>
</feature>
<feature type="chain" id="PRO_5020667777" evidence="2">
    <location>
        <begin position="22"/>
        <end position="392"/>
    </location>
</feature>
<dbReference type="Proteomes" id="UP000295135">
    <property type="component" value="Unassembled WGS sequence"/>
</dbReference>
<dbReference type="GO" id="GO:0004222">
    <property type="term" value="F:metalloendopeptidase activity"/>
    <property type="evidence" value="ECO:0007669"/>
    <property type="project" value="TreeGrafter"/>
</dbReference>
<evidence type="ECO:0000313" key="4">
    <source>
        <dbReference type="EMBL" id="TCS71872.1"/>
    </source>
</evidence>
<feature type="coiled-coil region" evidence="1">
    <location>
        <begin position="149"/>
        <end position="222"/>
    </location>
</feature>
<accession>A0A4V2UQP9</accession>
<name>A0A4V2UQP9_9PROT</name>
<dbReference type="PANTHER" id="PTHR21666">
    <property type="entry name" value="PEPTIDASE-RELATED"/>
    <property type="match status" value="1"/>
</dbReference>
<dbReference type="FunFam" id="2.70.70.10:FF:000003">
    <property type="entry name" value="Murein hydrolase activator EnvC"/>
    <property type="match status" value="1"/>
</dbReference>
<reference evidence="4 5" key="1">
    <citation type="submission" date="2019-03" db="EMBL/GenBank/DDBJ databases">
        <title>Genomic Encyclopedia of Type Strains, Phase IV (KMG-IV): sequencing the most valuable type-strain genomes for metagenomic binning, comparative biology and taxonomic classification.</title>
        <authorList>
            <person name="Goeker M."/>
        </authorList>
    </citation>
    <scope>NUCLEOTIDE SEQUENCE [LARGE SCALE GENOMIC DNA]</scope>
    <source>
        <strain evidence="4 5">DSM 103923</strain>
    </source>
</reference>
<protein>
    <submittedName>
        <fullName evidence="4">Septal ring factor EnvC (AmiA/AmiB activator)</fullName>
    </submittedName>
</protein>
<evidence type="ECO:0000259" key="3">
    <source>
        <dbReference type="Pfam" id="PF01551"/>
    </source>
</evidence>
<dbReference type="Gene3D" id="2.70.70.10">
    <property type="entry name" value="Glucose Permease (Domain IIA)"/>
    <property type="match status" value="1"/>
</dbReference>
<dbReference type="InterPro" id="IPR050570">
    <property type="entry name" value="Cell_wall_metabolism_enzyme"/>
</dbReference>
<keyword evidence="1" id="KW-0175">Coiled coil</keyword>
<feature type="signal peptide" evidence="2">
    <location>
        <begin position="1"/>
        <end position="21"/>
    </location>
</feature>
<dbReference type="Gene3D" id="6.10.250.3150">
    <property type="match status" value="1"/>
</dbReference>
<dbReference type="EMBL" id="SLZY01000007">
    <property type="protein sequence ID" value="TCS71872.1"/>
    <property type="molecule type" value="Genomic_DNA"/>
</dbReference>
<dbReference type="InterPro" id="IPR011055">
    <property type="entry name" value="Dup_hybrid_motif"/>
</dbReference>